<protein>
    <recommendedName>
        <fullName evidence="4">Dihydrodipicolinate reductase</fullName>
    </recommendedName>
</protein>
<dbReference type="AlphaFoldDB" id="A0A1H7IW07"/>
<keyword evidence="3" id="KW-1185">Reference proteome</keyword>
<dbReference type="Proteomes" id="UP000199283">
    <property type="component" value="Unassembled WGS sequence"/>
</dbReference>
<evidence type="ECO:0000256" key="1">
    <source>
        <dbReference type="SAM" id="SignalP"/>
    </source>
</evidence>
<evidence type="ECO:0000313" key="2">
    <source>
        <dbReference type="EMBL" id="SEK66132.1"/>
    </source>
</evidence>
<feature type="signal peptide" evidence="1">
    <location>
        <begin position="1"/>
        <end position="17"/>
    </location>
</feature>
<organism evidence="2 3">
    <name type="scientific">Jannaschia helgolandensis</name>
    <dbReference type="NCBI Taxonomy" id="188906"/>
    <lineage>
        <taxon>Bacteria</taxon>
        <taxon>Pseudomonadati</taxon>
        <taxon>Pseudomonadota</taxon>
        <taxon>Alphaproteobacteria</taxon>
        <taxon>Rhodobacterales</taxon>
        <taxon>Roseobacteraceae</taxon>
        <taxon>Jannaschia</taxon>
    </lineage>
</organism>
<dbReference type="RefSeq" id="WP_092761263.1">
    <property type="nucleotide sequence ID" value="NZ_FNZQ01000001.1"/>
</dbReference>
<accession>A0A1H7IW07</accession>
<name>A0A1H7IW07_9RHOB</name>
<gene>
    <name evidence="2" type="ORF">SAMN04488526_1179</name>
</gene>
<sequence length="113" mass="12304">MRVLLILLLVLPLPAAAFEAVTSREDFVALVVGKRLTGDGVGLRVTPDGAITGRGFGFKVTGTWQWRDGLFCRTLTSAIRDFPLNCQTVAVQGDVIRFRADRGTGDTADLRLR</sequence>
<keyword evidence="1" id="KW-0732">Signal</keyword>
<reference evidence="2 3" key="1">
    <citation type="submission" date="2016-10" db="EMBL/GenBank/DDBJ databases">
        <authorList>
            <person name="de Groot N.N."/>
        </authorList>
    </citation>
    <scope>NUCLEOTIDE SEQUENCE [LARGE SCALE GENOMIC DNA]</scope>
    <source>
        <strain evidence="2 3">DSM 14858</strain>
    </source>
</reference>
<feature type="chain" id="PRO_5011662795" description="Dihydrodipicolinate reductase" evidence="1">
    <location>
        <begin position="18"/>
        <end position="113"/>
    </location>
</feature>
<proteinExistence type="predicted"/>
<dbReference type="STRING" id="188906.SAMN04488526_1179"/>
<evidence type="ECO:0000313" key="3">
    <source>
        <dbReference type="Proteomes" id="UP000199283"/>
    </source>
</evidence>
<dbReference type="OrthoDB" id="7874348at2"/>
<evidence type="ECO:0008006" key="4">
    <source>
        <dbReference type="Google" id="ProtNLM"/>
    </source>
</evidence>
<dbReference type="EMBL" id="FNZQ01000001">
    <property type="protein sequence ID" value="SEK66132.1"/>
    <property type="molecule type" value="Genomic_DNA"/>
</dbReference>